<evidence type="ECO:0000313" key="2">
    <source>
        <dbReference type="Proteomes" id="UP000663859"/>
    </source>
</evidence>
<dbReference type="Proteomes" id="UP000663859">
    <property type="component" value="Unassembled WGS sequence"/>
</dbReference>
<protein>
    <submittedName>
        <fullName evidence="1">Uncharacterized protein</fullName>
    </submittedName>
</protein>
<evidence type="ECO:0000313" key="1">
    <source>
        <dbReference type="EMBL" id="CAF0702556.1"/>
    </source>
</evidence>
<keyword evidence="2" id="KW-1185">Reference proteome</keyword>
<comment type="caution">
    <text evidence="1">The sequence shown here is derived from an EMBL/GenBank/DDBJ whole genome shotgun (WGS) entry which is preliminary data.</text>
</comment>
<organism evidence="1 2">
    <name type="scientific">Candidatus Methylacidithermus pantelleriae</name>
    <dbReference type="NCBI Taxonomy" id="2744239"/>
    <lineage>
        <taxon>Bacteria</taxon>
        <taxon>Pseudomonadati</taxon>
        <taxon>Verrucomicrobiota</taxon>
        <taxon>Methylacidiphilae</taxon>
        <taxon>Methylacidiphilales</taxon>
        <taxon>Methylacidiphilaceae</taxon>
        <taxon>Candidatus Methylacidithermus</taxon>
    </lineage>
</organism>
<gene>
    <name evidence="1" type="ORF">MPNT_50114</name>
</gene>
<accession>A0A8J2FX25</accession>
<name>A0A8J2FX25_9BACT</name>
<dbReference type="AlphaFoldDB" id="A0A8J2FX25"/>
<sequence>MQRGCPCAELGKALVIKRWDLRKETSFESVDFLWARSLFSFAYAKAIAMARKSAFFPPESRGSKSSRPTRV</sequence>
<dbReference type="EMBL" id="CAJNOB010000045">
    <property type="protein sequence ID" value="CAF0702556.1"/>
    <property type="molecule type" value="Genomic_DNA"/>
</dbReference>
<reference evidence="1" key="1">
    <citation type="submission" date="2021-02" db="EMBL/GenBank/DDBJ databases">
        <authorList>
            <person name="Cremers G."/>
            <person name="Picone N."/>
        </authorList>
    </citation>
    <scope>NUCLEOTIDE SEQUENCE</scope>
    <source>
        <strain evidence="1">PQ17</strain>
    </source>
</reference>
<proteinExistence type="predicted"/>